<dbReference type="Gene3D" id="1.25.10.10">
    <property type="entry name" value="Leucine-rich Repeat Variant"/>
    <property type="match status" value="1"/>
</dbReference>
<dbReference type="GO" id="GO:0005829">
    <property type="term" value="C:cytosol"/>
    <property type="evidence" value="ECO:0007669"/>
    <property type="project" value="TreeGrafter"/>
</dbReference>
<dbReference type="PANTHER" id="PTHR10997:SF9">
    <property type="entry name" value="IMPORTIN-9"/>
    <property type="match status" value="1"/>
</dbReference>
<keyword evidence="2" id="KW-0813">Transport</keyword>
<feature type="domain" description="Importin N-terminal" evidence="5">
    <location>
        <begin position="21"/>
        <end position="98"/>
    </location>
</feature>
<dbReference type="Pfam" id="PF25018">
    <property type="entry name" value="HEAT_IPO9_c"/>
    <property type="match status" value="1"/>
</dbReference>
<dbReference type="GO" id="GO:0006606">
    <property type="term" value="P:protein import into nucleus"/>
    <property type="evidence" value="ECO:0007669"/>
    <property type="project" value="TreeGrafter"/>
</dbReference>
<accession>A0A0H5C6H0</accession>
<protein>
    <recommendedName>
        <fullName evidence="5">Importin N-terminal domain-containing protein</fullName>
    </recommendedName>
</protein>
<reference evidence="7" key="1">
    <citation type="journal article" date="2015" name="J. Biotechnol.">
        <title>The structure of the Cyberlindnera jadinii genome and its relation to Candida utilis analyzed by the occurrence of single nucleotide polymorphisms.</title>
        <authorList>
            <person name="Rupp O."/>
            <person name="Brinkrolf K."/>
            <person name="Buerth C."/>
            <person name="Kunigo M."/>
            <person name="Schneider J."/>
            <person name="Jaenicke S."/>
            <person name="Goesmann A."/>
            <person name="Puehler A."/>
            <person name="Jaeger K.-E."/>
            <person name="Ernst J.F."/>
        </authorList>
    </citation>
    <scope>NUCLEOTIDE SEQUENCE [LARGE SCALE GENOMIC DNA]</scope>
    <source>
        <strain evidence="7">ATCC 18201 / CBS 1600 / BCRC 20928 / JCM 3617 / NBRC 0987 / NRRL Y-1542</strain>
    </source>
</reference>
<dbReference type="PANTHER" id="PTHR10997">
    <property type="entry name" value="IMPORTIN-7, 8, 11"/>
    <property type="match status" value="1"/>
</dbReference>
<evidence type="ECO:0000256" key="3">
    <source>
        <dbReference type="ARBA" id="ARBA00022927"/>
    </source>
</evidence>
<keyword evidence="3" id="KW-0653">Protein transport</keyword>
<evidence type="ECO:0000259" key="5">
    <source>
        <dbReference type="PROSITE" id="PS50166"/>
    </source>
</evidence>
<gene>
    <name evidence="6" type="ORF">BN1211_4044</name>
</gene>
<comment type="subcellular location">
    <subcellularLocation>
        <location evidence="1">Nucleus</location>
    </subcellularLocation>
</comment>
<proteinExistence type="predicted"/>
<evidence type="ECO:0000256" key="4">
    <source>
        <dbReference type="ARBA" id="ARBA00023242"/>
    </source>
</evidence>
<evidence type="ECO:0000256" key="2">
    <source>
        <dbReference type="ARBA" id="ARBA00022448"/>
    </source>
</evidence>
<dbReference type="InterPro" id="IPR056840">
    <property type="entry name" value="HEAT_IPO9_central"/>
</dbReference>
<dbReference type="Pfam" id="PF03810">
    <property type="entry name" value="IBN_N"/>
    <property type="match status" value="1"/>
</dbReference>
<evidence type="ECO:0000313" key="7">
    <source>
        <dbReference type="Proteomes" id="UP000038830"/>
    </source>
</evidence>
<dbReference type="PROSITE" id="PS50166">
    <property type="entry name" value="IMPORTIN_B_NT"/>
    <property type="match status" value="1"/>
</dbReference>
<dbReference type="InterPro" id="IPR001494">
    <property type="entry name" value="Importin-beta_N"/>
</dbReference>
<dbReference type="SUPFAM" id="SSF48371">
    <property type="entry name" value="ARM repeat"/>
    <property type="match status" value="1"/>
</dbReference>
<name>A0A0H5C6H0_CYBJN</name>
<dbReference type="Proteomes" id="UP000038830">
    <property type="component" value="Unassembled WGS sequence"/>
</dbReference>
<organism evidence="6 7">
    <name type="scientific">Cyberlindnera jadinii (strain ATCC 18201 / CBS 1600 / BCRC 20928 / JCM 3617 / NBRC 0987 / NRRL Y-1542)</name>
    <name type="common">Torula yeast</name>
    <name type="synonym">Candida utilis</name>
    <dbReference type="NCBI Taxonomy" id="983966"/>
    <lineage>
        <taxon>Eukaryota</taxon>
        <taxon>Fungi</taxon>
        <taxon>Dikarya</taxon>
        <taxon>Ascomycota</taxon>
        <taxon>Saccharomycotina</taxon>
        <taxon>Saccharomycetes</taxon>
        <taxon>Phaffomycetales</taxon>
        <taxon>Phaffomycetaceae</taxon>
        <taxon>Cyberlindnera</taxon>
    </lineage>
</organism>
<dbReference type="InterPro" id="IPR011989">
    <property type="entry name" value="ARM-like"/>
</dbReference>
<dbReference type="GO" id="GO:0031267">
    <property type="term" value="F:small GTPase binding"/>
    <property type="evidence" value="ECO:0007669"/>
    <property type="project" value="InterPro"/>
</dbReference>
<evidence type="ECO:0000313" key="6">
    <source>
        <dbReference type="EMBL" id="CEP23457.1"/>
    </source>
</evidence>
<dbReference type="AlphaFoldDB" id="A0A0H5C6H0"/>
<evidence type="ECO:0000256" key="1">
    <source>
        <dbReference type="ARBA" id="ARBA00004123"/>
    </source>
</evidence>
<sequence length="956" mass="106988">MSLLVLLNAVQSPDNNQRKLAEEQLGVAVAADPSSTALELINIAKAHGDLALRQFALLYLKKIVPMYWSAGFESFKGPAISQEHKAAIRNSLLEVVTNDPHSKIRNGASYAVVQIAVVDYPDEWPSLLETLYNHMISLNRIAVLGGLSLLQDLLDDLVTEEQFFNGVGIAIISQCMKLMGNSTVDAEVKTAAANLYKSCLLQLENPAYLEDESKRPALQQHFNEIVTMMTVLLQDTTLDIHCMLFRTALYAIAYVLATEFPEELFEPNAKLALQKETINDVSQLAGLFATVVIQEDDEFPNDTEFDTVTVLTNLVIEQFQFLGGLEDLGLFSVLTSDNFLNAIITVASLPLETESEYSEEYDTFVTEEMGVSPDFSARNAVFQYMSELNAEDVSKVFNGLIDQLQYDQPWKTTEAVLYLLCGLFDHQEPIASQSSLVDSLNKFLQFTESPNTLLRARAVITVPLFLDKFQDRLSDDFATKSLLHCIRLANNDSTELFKSAFLVALLSYRELVEFHNLGNEIQNVLFDIIASLISSAKDDTPPLLAEALVIALKINNVSMAALNLMFEIAQKDAGNIELVLDIEDVLETLLESIDMTTFTGYIQNVLSRFIPVIVNSKGDFSAELMLALQVLSIFLESCPGEIPEDVFAAVEPVIYDLLMVTSDDQVLQAGGELYNSLIKNSDANLFDIQKVLQVLSKFLNPELSDSAALNVGTLSVSVITKFSSNLETFLPEILKATTQRLLQARELATIQDLLNVLCYMISIDVTQSVQFLANFEIQKIFNIWFSNFSSVSGTSEIKHNCQALVALFLSGIDFDFTVDGDEMVDLANPNLIITRSMRKNAEYKQILVPVKIIKLLVHELRDQSTNHQYESRDGDIDAVADDDEEGWEDFDDIRDDFDKFKETIGDSDIVKDEDLRVYLISFFKQVAKDNIHDFKSIYELYLTDDERQTLTDTLIE</sequence>
<dbReference type="GO" id="GO:0005635">
    <property type="term" value="C:nuclear envelope"/>
    <property type="evidence" value="ECO:0007669"/>
    <property type="project" value="TreeGrafter"/>
</dbReference>
<dbReference type="EMBL" id="CDQK01000004">
    <property type="protein sequence ID" value="CEP23457.1"/>
    <property type="molecule type" value="Genomic_DNA"/>
</dbReference>
<dbReference type="SMART" id="SM00913">
    <property type="entry name" value="IBN_N"/>
    <property type="match status" value="1"/>
</dbReference>
<keyword evidence="4" id="KW-0539">Nucleus</keyword>
<dbReference type="InterPro" id="IPR016024">
    <property type="entry name" value="ARM-type_fold"/>
</dbReference>